<dbReference type="Proteomes" id="UP001611494">
    <property type="component" value="Unassembled WGS sequence"/>
</dbReference>
<sequence>MLAERLCDALDLAADELRRRIAAKAADLRAVAGQYVTVDAKGSRLFEQSPVESPRFVGRTASRRGSGRLLEFTADRIRSVAVVDPDKNVVGVRYPSKLRDSKNTLTFTRKGYSKIRSEYTEAFTTFSSSPMRRLLERILPLARRPKWSFGRSWPAPWPNEKLIFIRAHAGPHGYTIHVQKKLVGNLNRWVRVRVDGKTYGNILAANEHFNAAYSRIRTEAGSEPVVANIIQMSCSPARGRAAQESFESVNSAGIGTFDVYAPKSDQYTFWSESKGDVVRQEAGGMTEQAVKVRPDVAGMPTPWQVYRAARDGPGTPD</sequence>
<dbReference type="RefSeq" id="WP_397064216.1">
    <property type="nucleotide sequence ID" value="NZ_JBIRYL010000007.1"/>
</dbReference>
<comment type="caution">
    <text evidence="1">The sequence shown here is derived from an EMBL/GenBank/DDBJ whole genome shotgun (WGS) entry which is preliminary data.</text>
</comment>
<accession>A0ABW7W117</accession>
<keyword evidence="2" id="KW-1185">Reference proteome</keyword>
<evidence type="ECO:0000313" key="2">
    <source>
        <dbReference type="Proteomes" id="UP001611494"/>
    </source>
</evidence>
<name>A0ABW7W117_9NOCA</name>
<organism evidence="1 2">
    <name type="scientific">Nocardia testacea</name>
    <dbReference type="NCBI Taxonomy" id="248551"/>
    <lineage>
        <taxon>Bacteria</taxon>
        <taxon>Bacillati</taxon>
        <taxon>Actinomycetota</taxon>
        <taxon>Actinomycetes</taxon>
        <taxon>Mycobacteriales</taxon>
        <taxon>Nocardiaceae</taxon>
        <taxon>Nocardia</taxon>
    </lineage>
</organism>
<proteinExistence type="predicted"/>
<evidence type="ECO:0000313" key="1">
    <source>
        <dbReference type="EMBL" id="MFI2232512.1"/>
    </source>
</evidence>
<dbReference type="EMBL" id="JBIRYL010000007">
    <property type="protein sequence ID" value="MFI2232512.1"/>
    <property type="molecule type" value="Genomic_DNA"/>
</dbReference>
<reference evidence="1 2" key="1">
    <citation type="submission" date="2024-10" db="EMBL/GenBank/DDBJ databases">
        <title>The Natural Products Discovery Center: Release of the First 8490 Sequenced Strains for Exploring Actinobacteria Biosynthetic Diversity.</title>
        <authorList>
            <person name="Kalkreuter E."/>
            <person name="Kautsar S.A."/>
            <person name="Yang D."/>
            <person name="Bader C.D."/>
            <person name="Teijaro C.N."/>
            <person name="Fluegel L."/>
            <person name="Davis C.M."/>
            <person name="Simpson J.R."/>
            <person name="Lauterbach L."/>
            <person name="Steele A.D."/>
            <person name="Gui C."/>
            <person name="Meng S."/>
            <person name="Li G."/>
            <person name="Viehrig K."/>
            <person name="Ye F."/>
            <person name="Su P."/>
            <person name="Kiefer A.F."/>
            <person name="Nichols A."/>
            <person name="Cepeda A.J."/>
            <person name="Yan W."/>
            <person name="Fan B."/>
            <person name="Jiang Y."/>
            <person name="Adhikari A."/>
            <person name="Zheng C.-J."/>
            <person name="Schuster L."/>
            <person name="Cowan T.M."/>
            <person name="Smanski M.J."/>
            <person name="Chevrette M.G."/>
            <person name="De Carvalho L.P.S."/>
            <person name="Shen B."/>
        </authorList>
    </citation>
    <scope>NUCLEOTIDE SEQUENCE [LARGE SCALE GENOMIC DNA]</scope>
    <source>
        <strain evidence="1 2">NPDC019377</strain>
    </source>
</reference>
<protein>
    <submittedName>
        <fullName evidence="1">Uncharacterized protein</fullName>
    </submittedName>
</protein>
<gene>
    <name evidence="1" type="ORF">ACH49Z_21925</name>
</gene>